<evidence type="ECO:0000256" key="1">
    <source>
        <dbReference type="SAM" id="Phobius"/>
    </source>
</evidence>
<gene>
    <name evidence="2" type="ORF">NSCI0253_LOCUS8517</name>
</gene>
<name>A0A7S1EZV4_NOCSC</name>
<proteinExistence type="predicted"/>
<dbReference type="AlphaFoldDB" id="A0A7S1EZV4"/>
<organism evidence="2">
    <name type="scientific">Noctiluca scintillans</name>
    <name type="common">Sea sparkle</name>
    <name type="synonym">Red tide dinoflagellate</name>
    <dbReference type="NCBI Taxonomy" id="2966"/>
    <lineage>
        <taxon>Eukaryota</taxon>
        <taxon>Sar</taxon>
        <taxon>Alveolata</taxon>
        <taxon>Dinophyceae</taxon>
        <taxon>Noctilucales</taxon>
        <taxon>Noctilucaceae</taxon>
        <taxon>Noctiluca</taxon>
    </lineage>
</organism>
<accession>A0A7S1EZV4</accession>
<protein>
    <submittedName>
        <fullName evidence="2">Uncharacterized protein</fullName>
    </submittedName>
</protein>
<keyword evidence="1" id="KW-0472">Membrane</keyword>
<dbReference type="EMBL" id="HBFQ01012162">
    <property type="protein sequence ID" value="CAD8834169.1"/>
    <property type="molecule type" value="Transcribed_RNA"/>
</dbReference>
<keyword evidence="1" id="KW-0812">Transmembrane</keyword>
<reference evidence="2" key="1">
    <citation type="submission" date="2021-01" db="EMBL/GenBank/DDBJ databases">
        <authorList>
            <person name="Corre E."/>
            <person name="Pelletier E."/>
            <person name="Niang G."/>
            <person name="Scheremetjew M."/>
            <person name="Finn R."/>
            <person name="Kale V."/>
            <person name="Holt S."/>
            <person name="Cochrane G."/>
            <person name="Meng A."/>
            <person name="Brown T."/>
            <person name="Cohen L."/>
        </authorList>
    </citation>
    <scope>NUCLEOTIDE SEQUENCE</scope>
</reference>
<sequence>MALESTADAGETPPAVDVHRLDGEAFPSFASLLEACDDYAGHSGCRFILQHFVGILDDMTEQDPGALRVAGSARSSDSGPLLAAKLAAAPETRRVAGLLRDGDSSLVKEVNLANQVIAEESLHNAMSATFKALDLWPPSPLSGVSRDDCAYRDFTAPLPVIAQRTYNEKARRLADMVGSRERAQRIGQTASFILDFAQETCDLAPTPLQEEQRLLERFTDMVAAYQNPEAPVPDAENVQNMDTLGAGRKWWEENRETVVWAAAGAAALVAASAVAASRPGRRRR</sequence>
<keyword evidence="1" id="KW-1133">Transmembrane helix</keyword>
<evidence type="ECO:0000313" key="2">
    <source>
        <dbReference type="EMBL" id="CAD8834169.1"/>
    </source>
</evidence>
<feature type="transmembrane region" description="Helical" evidence="1">
    <location>
        <begin position="258"/>
        <end position="276"/>
    </location>
</feature>